<dbReference type="PRINTS" id="PR00032">
    <property type="entry name" value="HTHARAC"/>
</dbReference>
<protein>
    <submittedName>
        <fullName evidence="7">AraC family transcriptional regulator</fullName>
    </submittedName>
</protein>
<evidence type="ECO:0000256" key="5">
    <source>
        <dbReference type="ARBA" id="ARBA00023163"/>
    </source>
</evidence>
<dbReference type="PATRIC" id="fig|1705561.3.peg.4213"/>
<dbReference type="Pfam" id="PF02311">
    <property type="entry name" value="AraC_binding"/>
    <property type="match status" value="1"/>
</dbReference>
<reference evidence="7 8" key="1">
    <citation type="submission" date="2015-08" db="EMBL/GenBank/DDBJ databases">
        <title>Draft genome sequence of cellulolytic and xylanolytic Paenibacillus sp. A59, isolated from a decaying forest soil from Patagonia, Argentina.</title>
        <authorList>
            <person name="Ghio S."/>
            <person name="Caceres A.M."/>
            <person name="Talia P."/>
            <person name="Grasso D."/>
            <person name="Campos E."/>
        </authorList>
    </citation>
    <scope>NUCLEOTIDE SEQUENCE [LARGE SCALE GENOMIC DNA]</scope>
    <source>
        <strain evidence="7 8">A59</strain>
    </source>
</reference>
<dbReference type="PANTHER" id="PTHR46796:SF13">
    <property type="entry name" value="HTH-TYPE TRANSCRIPTIONAL ACTIVATOR RHAS"/>
    <property type="match status" value="1"/>
</dbReference>
<evidence type="ECO:0000256" key="1">
    <source>
        <dbReference type="ARBA" id="ARBA00022490"/>
    </source>
</evidence>
<dbReference type="InterPro" id="IPR050204">
    <property type="entry name" value="AraC_XylS_family_regulators"/>
</dbReference>
<comment type="caution">
    <text evidence="7">The sequence shown here is derived from an EMBL/GenBank/DDBJ whole genome shotgun (WGS) entry which is preliminary data.</text>
</comment>
<dbReference type="Gene3D" id="2.60.120.10">
    <property type="entry name" value="Jelly Rolls"/>
    <property type="match status" value="1"/>
</dbReference>
<keyword evidence="5" id="KW-0804">Transcription</keyword>
<evidence type="ECO:0000256" key="3">
    <source>
        <dbReference type="ARBA" id="ARBA00023125"/>
    </source>
</evidence>
<keyword evidence="2" id="KW-0805">Transcription regulation</keyword>
<name>A0A0M9BLE0_9BACL</name>
<keyword evidence="4" id="KW-0010">Activator</keyword>
<dbReference type="PROSITE" id="PS01124">
    <property type="entry name" value="HTH_ARAC_FAMILY_2"/>
    <property type="match status" value="1"/>
</dbReference>
<dbReference type="GO" id="GO:0003700">
    <property type="term" value="F:DNA-binding transcription factor activity"/>
    <property type="evidence" value="ECO:0007669"/>
    <property type="project" value="InterPro"/>
</dbReference>
<dbReference type="SMART" id="SM00342">
    <property type="entry name" value="HTH_ARAC"/>
    <property type="match status" value="1"/>
</dbReference>
<dbReference type="Pfam" id="PF12833">
    <property type="entry name" value="HTH_18"/>
    <property type="match status" value="1"/>
</dbReference>
<dbReference type="InterPro" id="IPR009057">
    <property type="entry name" value="Homeodomain-like_sf"/>
</dbReference>
<dbReference type="PROSITE" id="PS00041">
    <property type="entry name" value="HTH_ARAC_FAMILY_1"/>
    <property type="match status" value="1"/>
</dbReference>
<accession>A0A0M9BLE0</accession>
<dbReference type="InterPro" id="IPR037923">
    <property type="entry name" value="HTH-like"/>
</dbReference>
<evidence type="ECO:0000256" key="4">
    <source>
        <dbReference type="ARBA" id="ARBA00023159"/>
    </source>
</evidence>
<dbReference type="InterPro" id="IPR018060">
    <property type="entry name" value="HTH_AraC"/>
</dbReference>
<sequence length="304" mass="34891">MIIPEPYRSYLSPESRWLPATDWNVKLFGAHMQKVNQGWHVPQESHLAFELILILEGAQTTILENIRYDLHQGDILLIPPGCKHTNECNQEQGLTYFIAHFNVDEALFRQGMSRQVQLLFPNGSEDNQRLTEVMMKWVDLLQQKEEFTTADLFRMQSGLLEILAILSEQSSSRSQESVSPTVAHYATLIAEAIKSRFNAGNIQLEGLGDKEIRIEEIAASLQISPGYALETFQKVYGISPRRYLSELKLHEAKQLIHQPDLNLTRVSAMLGYSSLAHFSRQFRRWTGMSPSEYRQTMGSIRFFE</sequence>
<organism evidence="7 8">
    <name type="scientific">Paenibacillus xylanivorans</name>
    <dbReference type="NCBI Taxonomy" id="1705561"/>
    <lineage>
        <taxon>Bacteria</taxon>
        <taxon>Bacillati</taxon>
        <taxon>Bacillota</taxon>
        <taxon>Bacilli</taxon>
        <taxon>Bacillales</taxon>
        <taxon>Paenibacillaceae</taxon>
        <taxon>Paenibacillus</taxon>
    </lineage>
</organism>
<keyword evidence="8" id="KW-1185">Reference proteome</keyword>
<dbReference type="OrthoDB" id="1975977at2"/>
<dbReference type="RefSeq" id="WP_053782508.1">
    <property type="nucleotide sequence ID" value="NZ_LITU01000070.1"/>
</dbReference>
<dbReference type="AlphaFoldDB" id="A0A0M9BLE0"/>
<dbReference type="SUPFAM" id="SSF46689">
    <property type="entry name" value="Homeodomain-like"/>
    <property type="match status" value="1"/>
</dbReference>
<dbReference type="Proteomes" id="UP000037688">
    <property type="component" value="Unassembled WGS sequence"/>
</dbReference>
<evidence type="ECO:0000313" key="8">
    <source>
        <dbReference type="Proteomes" id="UP000037688"/>
    </source>
</evidence>
<dbReference type="InterPro" id="IPR020449">
    <property type="entry name" value="Tscrpt_reg_AraC-type_HTH"/>
</dbReference>
<dbReference type="InterPro" id="IPR018062">
    <property type="entry name" value="HTH_AraC-typ_CS"/>
</dbReference>
<dbReference type="GO" id="GO:0043565">
    <property type="term" value="F:sequence-specific DNA binding"/>
    <property type="evidence" value="ECO:0007669"/>
    <property type="project" value="InterPro"/>
</dbReference>
<evidence type="ECO:0000313" key="7">
    <source>
        <dbReference type="EMBL" id="KOY14329.1"/>
    </source>
</evidence>
<gene>
    <name evidence="7" type="ORF">AMS66_20225</name>
</gene>
<dbReference type="SUPFAM" id="SSF51215">
    <property type="entry name" value="Regulatory protein AraC"/>
    <property type="match status" value="1"/>
</dbReference>
<keyword evidence="3" id="KW-0238">DNA-binding</keyword>
<dbReference type="InterPro" id="IPR014710">
    <property type="entry name" value="RmlC-like_jellyroll"/>
</dbReference>
<dbReference type="PANTHER" id="PTHR46796">
    <property type="entry name" value="HTH-TYPE TRANSCRIPTIONAL ACTIVATOR RHAS-RELATED"/>
    <property type="match status" value="1"/>
</dbReference>
<dbReference type="EMBL" id="LITU01000070">
    <property type="protein sequence ID" value="KOY14329.1"/>
    <property type="molecule type" value="Genomic_DNA"/>
</dbReference>
<evidence type="ECO:0000256" key="2">
    <source>
        <dbReference type="ARBA" id="ARBA00023015"/>
    </source>
</evidence>
<evidence type="ECO:0000259" key="6">
    <source>
        <dbReference type="PROSITE" id="PS01124"/>
    </source>
</evidence>
<dbReference type="InterPro" id="IPR003313">
    <property type="entry name" value="AraC-bd"/>
</dbReference>
<keyword evidence="1" id="KW-0963">Cytoplasm</keyword>
<dbReference type="Gene3D" id="1.10.10.60">
    <property type="entry name" value="Homeodomain-like"/>
    <property type="match status" value="2"/>
</dbReference>
<feature type="domain" description="HTH araC/xylS-type" evidence="6">
    <location>
        <begin position="210"/>
        <end position="296"/>
    </location>
</feature>
<proteinExistence type="predicted"/>